<accession>A0A1T3P6B8</accession>
<name>A0A1T3P6B8_9ACTN</name>
<reference evidence="4 5" key="1">
    <citation type="submission" date="2017-03" db="EMBL/GenBank/DDBJ databases">
        <title>Draft genome sequence of Streptomyces scabrisporus NF3, endophyte isolated from Amphipterygium adstringens.</title>
        <authorList>
            <person name="Vazquez M."/>
            <person name="Ceapa C.D."/>
            <person name="Rodriguez Luna D."/>
            <person name="Sanchez Esquivel S."/>
        </authorList>
    </citation>
    <scope>NUCLEOTIDE SEQUENCE [LARGE SCALE GENOMIC DNA]</scope>
    <source>
        <strain evidence="4 5">NF3</strain>
    </source>
</reference>
<feature type="compositionally biased region" description="Pro residues" evidence="1">
    <location>
        <begin position="257"/>
        <end position="270"/>
    </location>
</feature>
<sequence>MRGLAVTLYVMLGISALVSAFAVVTLIYRAGLWDDIAHGRRPIREPNEFNDTLALFWRPYGFAQLALMGVFLVWFYRARRNIDTYPGQERRTLSSGWAIGGWFCPVVNLWFPPRITLDVWRASDPRAHHGGRIPRAGLVLVWGWWITFVATTTIALGVRYFGPDDDPEISSLLVDAVADAEGARTVSLVRAGIFVVQIVAAGLVIAVIAHITTLQNKREATWATWAGPAFGAPAPPTFAPYAVEPAAAAGTGLPGAPHSPPTPSPPPRLG</sequence>
<dbReference type="STRING" id="159449.B4N89_30315"/>
<keyword evidence="5" id="KW-1185">Reference proteome</keyword>
<evidence type="ECO:0000259" key="3">
    <source>
        <dbReference type="Pfam" id="PF14219"/>
    </source>
</evidence>
<comment type="caution">
    <text evidence="4">The sequence shown here is derived from an EMBL/GenBank/DDBJ whole genome shotgun (WGS) entry which is preliminary data.</text>
</comment>
<feature type="domain" description="DUF4328" evidence="3">
    <location>
        <begin position="63"/>
        <end position="212"/>
    </location>
</feature>
<feature type="transmembrane region" description="Helical" evidence="2">
    <location>
        <begin position="138"/>
        <end position="162"/>
    </location>
</feature>
<dbReference type="InterPro" id="IPR025565">
    <property type="entry name" value="DUF4328"/>
</dbReference>
<feature type="transmembrane region" description="Helical" evidence="2">
    <location>
        <begin position="53"/>
        <end position="76"/>
    </location>
</feature>
<gene>
    <name evidence="4" type="ORF">B4N89_30315</name>
</gene>
<feature type="transmembrane region" description="Helical" evidence="2">
    <location>
        <begin position="191"/>
        <end position="211"/>
    </location>
</feature>
<protein>
    <recommendedName>
        <fullName evidence="3">DUF4328 domain-containing protein</fullName>
    </recommendedName>
</protein>
<feature type="region of interest" description="Disordered" evidence="1">
    <location>
        <begin position="249"/>
        <end position="270"/>
    </location>
</feature>
<keyword evidence="2" id="KW-0812">Transmembrane</keyword>
<evidence type="ECO:0000256" key="1">
    <source>
        <dbReference type="SAM" id="MobiDB-lite"/>
    </source>
</evidence>
<dbReference type="EMBL" id="MWQN01000001">
    <property type="protein sequence ID" value="OPC84647.1"/>
    <property type="molecule type" value="Genomic_DNA"/>
</dbReference>
<dbReference type="Pfam" id="PF14219">
    <property type="entry name" value="DUF4328"/>
    <property type="match status" value="1"/>
</dbReference>
<feature type="transmembrane region" description="Helical" evidence="2">
    <location>
        <begin position="6"/>
        <end position="32"/>
    </location>
</feature>
<organism evidence="4 5">
    <name type="scientific">Embleya scabrispora</name>
    <dbReference type="NCBI Taxonomy" id="159449"/>
    <lineage>
        <taxon>Bacteria</taxon>
        <taxon>Bacillati</taxon>
        <taxon>Actinomycetota</taxon>
        <taxon>Actinomycetes</taxon>
        <taxon>Kitasatosporales</taxon>
        <taxon>Streptomycetaceae</taxon>
        <taxon>Embleya</taxon>
    </lineage>
</organism>
<evidence type="ECO:0000256" key="2">
    <source>
        <dbReference type="SAM" id="Phobius"/>
    </source>
</evidence>
<keyword evidence="2" id="KW-0472">Membrane</keyword>
<proteinExistence type="predicted"/>
<evidence type="ECO:0000313" key="4">
    <source>
        <dbReference type="EMBL" id="OPC84647.1"/>
    </source>
</evidence>
<evidence type="ECO:0000313" key="5">
    <source>
        <dbReference type="Proteomes" id="UP000190037"/>
    </source>
</evidence>
<dbReference type="Proteomes" id="UP000190037">
    <property type="component" value="Unassembled WGS sequence"/>
</dbReference>
<dbReference type="AlphaFoldDB" id="A0A1T3P6B8"/>
<keyword evidence="2" id="KW-1133">Transmembrane helix</keyword>